<reference evidence="2" key="1">
    <citation type="submission" date="2020-06" db="EMBL/GenBank/DDBJ databases">
        <title>Unique genomic features of the anaerobic methanotrophic archaea.</title>
        <authorList>
            <person name="Chadwick G.L."/>
            <person name="Skennerton C.T."/>
            <person name="Laso-Perez R."/>
            <person name="Leu A.O."/>
            <person name="Speth D.R."/>
            <person name="Yu H."/>
            <person name="Morgan-Lang C."/>
            <person name="Hatzenpichler R."/>
            <person name="Goudeau D."/>
            <person name="Malmstrom R."/>
            <person name="Brazelton W.J."/>
            <person name="Woyke T."/>
            <person name="Hallam S.J."/>
            <person name="Tyson G.W."/>
            <person name="Wegener G."/>
            <person name="Boetius A."/>
            <person name="Orphan V."/>
        </authorList>
    </citation>
    <scope>NUCLEOTIDE SEQUENCE</scope>
</reference>
<organism evidence="2">
    <name type="scientific">Candidatus Methanophaga sp. ANME-1 ERB7</name>
    <dbReference type="NCBI Taxonomy" id="2759913"/>
    <lineage>
        <taxon>Archaea</taxon>
        <taxon>Methanobacteriati</taxon>
        <taxon>Methanobacteriota</taxon>
        <taxon>Stenosarchaea group</taxon>
        <taxon>Methanomicrobia</taxon>
        <taxon>Candidatus Methanophagales</taxon>
        <taxon>Candidatus Methanophagaceae</taxon>
        <taxon>Candidatus Methanophaga</taxon>
    </lineage>
</organism>
<feature type="coiled-coil region" evidence="1">
    <location>
        <begin position="76"/>
        <end position="110"/>
    </location>
</feature>
<accession>A0A7G9Z960</accession>
<proteinExistence type="predicted"/>
<evidence type="ECO:0000256" key="1">
    <source>
        <dbReference type="SAM" id="Coils"/>
    </source>
</evidence>
<keyword evidence="1" id="KW-0175">Coiled coil</keyword>
<protein>
    <submittedName>
        <fullName evidence="2">Uncharacterized protein</fullName>
    </submittedName>
</protein>
<sequence>MYSGEAKSAWFEKGATLSDKSARKEFGLTQEEIIEGIKDGKLQYRINNVFGNPYLKLVRSEVEAFVDEKYGSNYLKKKNKKELAQVNKELKMLKAQVVSLEQRKAELLASLDE</sequence>
<evidence type="ECO:0000313" key="2">
    <source>
        <dbReference type="EMBL" id="QNO56794.1"/>
    </source>
</evidence>
<name>A0A7G9Z960_9EURY</name>
<gene>
    <name evidence="2" type="ORF">AEDKGFPA_00016</name>
</gene>
<dbReference type="AlphaFoldDB" id="A0A7G9Z960"/>
<dbReference type="EMBL" id="MT631668">
    <property type="protein sequence ID" value="QNO56794.1"/>
    <property type="molecule type" value="Genomic_DNA"/>
</dbReference>